<dbReference type="PROSITE" id="PS50250">
    <property type="entry name" value="PCI"/>
    <property type="match status" value="1"/>
</dbReference>
<organism evidence="3 4">
    <name type="scientific">Acrasis kona</name>
    <dbReference type="NCBI Taxonomy" id="1008807"/>
    <lineage>
        <taxon>Eukaryota</taxon>
        <taxon>Discoba</taxon>
        <taxon>Heterolobosea</taxon>
        <taxon>Tetramitia</taxon>
        <taxon>Eutetramitia</taxon>
        <taxon>Acrasidae</taxon>
        <taxon>Acrasis</taxon>
    </lineage>
</organism>
<reference evidence="3 4" key="1">
    <citation type="submission" date="2024-03" db="EMBL/GenBank/DDBJ databases">
        <title>The Acrasis kona genome and developmental transcriptomes reveal deep origins of eukaryotic multicellular pathways.</title>
        <authorList>
            <person name="Sheikh S."/>
            <person name="Fu C.-J."/>
            <person name="Brown M.W."/>
            <person name="Baldauf S.L."/>
        </authorList>
    </citation>
    <scope>NUCLEOTIDE SEQUENCE [LARGE SCALE GENOMIC DNA]</scope>
    <source>
        <strain evidence="3 4">ATCC MYA-3509</strain>
    </source>
</reference>
<dbReference type="SMART" id="SM00753">
    <property type="entry name" value="PAM"/>
    <property type="match status" value="1"/>
</dbReference>
<evidence type="ECO:0000256" key="1">
    <source>
        <dbReference type="SAM" id="MobiDB-lite"/>
    </source>
</evidence>
<protein>
    <submittedName>
        <fullName evidence="3">COP9 signalosome complex subunit 2</fullName>
    </submittedName>
</protein>
<comment type="caution">
    <text evidence="3">The sequence shown here is derived from an EMBL/GenBank/DDBJ whole genome shotgun (WGS) entry which is preliminary data.</text>
</comment>
<feature type="domain" description="PCI" evidence="2">
    <location>
        <begin position="262"/>
        <end position="432"/>
    </location>
</feature>
<sequence length="461" mass="53576">MNSDETLSDDEDYDLKYEDEEEEEDVDIDVENLYYVAKGDIEEGKIDDAIEGFATIIDLEAEKTEYGFKSLKQLVKLLYQESRIDEMLDRYKLLLSYIKGAVTKNASEKVVGDVLDLVQKKQEATLHPQDVDVSNNTLLESMYDLTLTTLKETKNDRLWFKVKYKLAELCYETRQFSRLERLIKELQSTTKIAGKNEEDPSKATQRLEILSIQIQMYTAQKNNKKLKELYHDSVKIKSAIAHPRIMGIIRECGGKLHTREKDFGKANEDFFEAFKSYDEAGSPRRIQCLKYLILTSMLIARELHNFVNPLEANEAKAYRNHKEVVAFVELLQNYMDGNIKQFERTLRINESTIMDDAFIKDHMQELLKAMRTNVLVNLLRPYTRIKISFISKELYIQEHEVEDLLVSLILDNRINGKVDQINGLLLLDKKQGASHQDVSVSVMHWSNKLADIHKFICDKVY</sequence>
<name>A0AAW2YYW4_9EUKA</name>
<dbReference type="InterPro" id="IPR036390">
    <property type="entry name" value="WH_DNA-bd_sf"/>
</dbReference>
<dbReference type="Proteomes" id="UP001431209">
    <property type="component" value="Unassembled WGS sequence"/>
</dbReference>
<evidence type="ECO:0000313" key="3">
    <source>
        <dbReference type="EMBL" id="KAL0482687.1"/>
    </source>
</evidence>
<dbReference type="SUPFAM" id="SSF46785">
    <property type="entry name" value="Winged helix' DNA-binding domain"/>
    <property type="match status" value="1"/>
</dbReference>
<evidence type="ECO:0000313" key="4">
    <source>
        <dbReference type="Proteomes" id="UP001431209"/>
    </source>
</evidence>
<keyword evidence="4" id="KW-1185">Reference proteome</keyword>
<gene>
    <name evidence="3" type="ORF">AKO1_014366</name>
</gene>
<dbReference type="InterPro" id="IPR050871">
    <property type="entry name" value="26S_Proteasome/COP9_Components"/>
</dbReference>
<dbReference type="EMBL" id="JAOPGA020000883">
    <property type="protein sequence ID" value="KAL0482687.1"/>
    <property type="molecule type" value="Genomic_DNA"/>
</dbReference>
<dbReference type="Pfam" id="PF01399">
    <property type="entry name" value="PCI"/>
    <property type="match status" value="1"/>
</dbReference>
<dbReference type="PANTHER" id="PTHR10678">
    <property type="entry name" value="26S PROTEASOME NON-ATPASE REGULATORY SUBUNIT 11/COP9 SIGNALOSOME COMPLEX SUBUNIT 2"/>
    <property type="match status" value="1"/>
</dbReference>
<feature type="region of interest" description="Disordered" evidence="1">
    <location>
        <begin position="1"/>
        <end position="25"/>
    </location>
</feature>
<evidence type="ECO:0000259" key="2">
    <source>
        <dbReference type="PROSITE" id="PS50250"/>
    </source>
</evidence>
<dbReference type="Gene3D" id="1.25.40.570">
    <property type="match status" value="1"/>
</dbReference>
<accession>A0AAW2YYW4</accession>
<dbReference type="AlphaFoldDB" id="A0AAW2YYW4"/>
<proteinExistence type="predicted"/>
<dbReference type="SMART" id="SM00088">
    <property type="entry name" value="PINT"/>
    <property type="match status" value="1"/>
</dbReference>
<dbReference type="InterPro" id="IPR000717">
    <property type="entry name" value="PCI_dom"/>
</dbReference>